<dbReference type="RefSeq" id="WP_169625176.1">
    <property type="nucleotide sequence ID" value="NZ_JABBNT010000003.1"/>
</dbReference>
<evidence type="ECO:0000256" key="3">
    <source>
        <dbReference type="PROSITE-ProRule" id="PRU00284"/>
    </source>
</evidence>
<feature type="domain" description="Methyl-accepting transducer" evidence="4">
    <location>
        <begin position="179"/>
        <end position="408"/>
    </location>
</feature>
<evidence type="ECO:0000259" key="4">
    <source>
        <dbReference type="PROSITE" id="PS50111"/>
    </source>
</evidence>
<dbReference type="InterPro" id="IPR025991">
    <property type="entry name" value="Chemoreceptor_zinc-bind_dom"/>
</dbReference>
<organism evidence="5 6">
    <name type="scientific">Pacificispira spongiicola</name>
    <dbReference type="NCBI Taxonomy" id="2729598"/>
    <lineage>
        <taxon>Bacteria</taxon>
        <taxon>Pseudomonadati</taxon>
        <taxon>Pseudomonadota</taxon>
        <taxon>Alphaproteobacteria</taxon>
        <taxon>Rhodospirillales</taxon>
        <taxon>Rhodospirillaceae</taxon>
        <taxon>Pacificispira</taxon>
    </lineage>
</organism>
<dbReference type="SUPFAM" id="SSF58104">
    <property type="entry name" value="Methyl-accepting chemotaxis protein (MCP) signaling domain"/>
    <property type="match status" value="1"/>
</dbReference>
<dbReference type="InterPro" id="IPR039379">
    <property type="entry name" value="Protoglobin_sensor_dom"/>
</dbReference>
<dbReference type="GO" id="GO:0016020">
    <property type="term" value="C:membrane"/>
    <property type="evidence" value="ECO:0007669"/>
    <property type="project" value="InterPro"/>
</dbReference>
<dbReference type="CDD" id="cd01068">
    <property type="entry name" value="globin_sensor"/>
    <property type="match status" value="1"/>
</dbReference>
<accession>A0A7Y0HEK0</accession>
<dbReference type="InterPro" id="IPR004090">
    <property type="entry name" value="Chemotax_Me-accpt_rcpt"/>
</dbReference>
<dbReference type="CDD" id="cd11386">
    <property type="entry name" value="MCP_signal"/>
    <property type="match status" value="1"/>
</dbReference>
<keyword evidence="1 3" id="KW-0807">Transducer</keyword>
<sequence length="563" mass="61059">MASSSNQFASADRQRKIATKALPLLERELPGILKEFYKWVAANPALNEILVKSGKSPDLLAKKQYDHWMALIKTGPSAEGDEISRRIGLIHSRIGLTPQWYCAGYTFVLQKLNEKLGRSHRFSGSETAAAISAVAAMALDDMGNALSSYASSESTSEVTRSSNEFAHDMMDSSVEVSIAVNESSINSVQMLYAVQQVDQQAQTISAAVEETVTGIRQISETTDQVARIAAETDGHARQGADIVNEAGTRMNEITRVVASTADLVSNLSESSRAIGDIVETIQEIAAQTNLLALNATIEAARAGEAGKGFAVVANEVKSLSNQTGRATEEIRSRIGGLLSEMDKIVASMDSANQAVDLGQTAMDQVSETMDTLRTNIADVSERMEQVSTILQEQTSAANEVSAGVGKIAQASTENVTSLTDMADNMSAVESQIGQQLARFLKYDVPHKVLRIAKSDHVIWKKRLADMISGRQALRPNELADHTQCRLGKFYYGKDSDPYRNLAPFKDLEQPHSEVHKWGIKAVEFYNNGDMEGALDAIGKVEKASVDVLRLLDATIAEKTRLDG</sequence>
<proteinExistence type="inferred from homology"/>
<dbReference type="GO" id="GO:0007165">
    <property type="term" value="P:signal transduction"/>
    <property type="evidence" value="ECO:0007669"/>
    <property type="project" value="UniProtKB-KW"/>
</dbReference>
<dbReference type="InterPro" id="IPR044398">
    <property type="entry name" value="Globin-sensor_dom"/>
</dbReference>
<dbReference type="PANTHER" id="PTHR32089">
    <property type="entry name" value="METHYL-ACCEPTING CHEMOTAXIS PROTEIN MCPB"/>
    <property type="match status" value="1"/>
</dbReference>
<dbReference type="Gene3D" id="1.10.287.950">
    <property type="entry name" value="Methyl-accepting chemotaxis protein"/>
    <property type="match status" value="1"/>
</dbReference>
<dbReference type="EMBL" id="JABBNT010000003">
    <property type="protein sequence ID" value="NMM44780.1"/>
    <property type="molecule type" value="Genomic_DNA"/>
</dbReference>
<reference evidence="5 6" key="1">
    <citation type="submission" date="2020-04" db="EMBL/GenBank/DDBJ databases">
        <title>Rhodospirillaceae bacterium KN72 isolated from deep sea.</title>
        <authorList>
            <person name="Zhang D.-C."/>
        </authorList>
    </citation>
    <scope>NUCLEOTIDE SEQUENCE [LARGE SCALE GENOMIC DNA]</scope>
    <source>
        <strain evidence="5 6">KN72</strain>
    </source>
</reference>
<dbReference type="Gene3D" id="1.20.120.30">
    <property type="entry name" value="Aspartate receptor, ligand-binding domain"/>
    <property type="match status" value="1"/>
</dbReference>
<dbReference type="AlphaFoldDB" id="A0A7Y0HEK0"/>
<evidence type="ECO:0000256" key="1">
    <source>
        <dbReference type="ARBA" id="ARBA00023224"/>
    </source>
</evidence>
<evidence type="ECO:0000256" key="2">
    <source>
        <dbReference type="ARBA" id="ARBA00029447"/>
    </source>
</evidence>
<comment type="caution">
    <text evidence="5">The sequence shown here is derived from an EMBL/GenBank/DDBJ whole genome shotgun (WGS) entry which is preliminary data.</text>
</comment>
<dbReference type="GO" id="GO:0006935">
    <property type="term" value="P:chemotaxis"/>
    <property type="evidence" value="ECO:0007669"/>
    <property type="project" value="InterPro"/>
</dbReference>
<dbReference type="InterPro" id="IPR004089">
    <property type="entry name" value="MCPsignal_dom"/>
</dbReference>
<dbReference type="Pfam" id="PF00015">
    <property type="entry name" value="MCPsignal"/>
    <property type="match status" value="1"/>
</dbReference>
<dbReference type="SUPFAM" id="SSF46458">
    <property type="entry name" value="Globin-like"/>
    <property type="match status" value="1"/>
</dbReference>
<dbReference type="SMART" id="SM00283">
    <property type="entry name" value="MA"/>
    <property type="match status" value="1"/>
</dbReference>
<dbReference type="GO" id="GO:0004888">
    <property type="term" value="F:transmembrane signaling receptor activity"/>
    <property type="evidence" value="ECO:0007669"/>
    <property type="project" value="InterPro"/>
</dbReference>
<dbReference type="PANTHER" id="PTHR32089:SF112">
    <property type="entry name" value="LYSOZYME-LIKE PROTEIN-RELATED"/>
    <property type="match status" value="1"/>
</dbReference>
<protein>
    <submittedName>
        <fullName evidence="5">Methyl-accepting chemotaxis protein</fullName>
    </submittedName>
</protein>
<dbReference type="Proteomes" id="UP000539372">
    <property type="component" value="Unassembled WGS sequence"/>
</dbReference>
<keyword evidence="6" id="KW-1185">Reference proteome</keyword>
<comment type="similarity">
    <text evidence="2">Belongs to the methyl-accepting chemotaxis (MCP) protein family.</text>
</comment>
<dbReference type="Gene3D" id="1.10.490.10">
    <property type="entry name" value="Globins"/>
    <property type="match status" value="1"/>
</dbReference>
<name>A0A7Y0HEK0_9PROT</name>
<dbReference type="GO" id="GO:0019825">
    <property type="term" value="F:oxygen binding"/>
    <property type="evidence" value="ECO:0007669"/>
    <property type="project" value="InterPro"/>
</dbReference>
<dbReference type="Pfam" id="PF11563">
    <property type="entry name" value="Protoglobin"/>
    <property type="match status" value="1"/>
</dbReference>
<dbReference type="InterPro" id="IPR012292">
    <property type="entry name" value="Globin/Proto"/>
</dbReference>
<dbReference type="GO" id="GO:0020037">
    <property type="term" value="F:heme binding"/>
    <property type="evidence" value="ECO:0007669"/>
    <property type="project" value="InterPro"/>
</dbReference>
<dbReference type="PRINTS" id="PR00260">
    <property type="entry name" value="CHEMTRNSDUCR"/>
</dbReference>
<gene>
    <name evidence="5" type="ORF">HH303_09850</name>
</gene>
<dbReference type="Pfam" id="PF13682">
    <property type="entry name" value="CZB"/>
    <property type="match status" value="1"/>
</dbReference>
<dbReference type="PROSITE" id="PS50111">
    <property type="entry name" value="CHEMOTAXIS_TRANSDUC_2"/>
    <property type="match status" value="1"/>
</dbReference>
<dbReference type="InterPro" id="IPR009050">
    <property type="entry name" value="Globin-like_sf"/>
</dbReference>
<evidence type="ECO:0000313" key="5">
    <source>
        <dbReference type="EMBL" id="NMM44780.1"/>
    </source>
</evidence>
<evidence type="ECO:0000313" key="6">
    <source>
        <dbReference type="Proteomes" id="UP000539372"/>
    </source>
</evidence>